<dbReference type="GO" id="GO:0006396">
    <property type="term" value="P:RNA processing"/>
    <property type="evidence" value="ECO:0007669"/>
    <property type="project" value="InterPro"/>
</dbReference>
<gene>
    <name evidence="4" type="ORF">CK203_035884</name>
</gene>
<reference evidence="4 5" key="1">
    <citation type="journal article" date="2018" name="PLoS Genet.">
        <title>Population sequencing reveals clonal diversity and ancestral inbreeding in the grapevine cultivar Chardonnay.</title>
        <authorList>
            <person name="Roach M.J."/>
            <person name="Johnson D.L."/>
            <person name="Bohlmann J."/>
            <person name="van Vuuren H.J."/>
            <person name="Jones S.J."/>
            <person name="Pretorius I.S."/>
            <person name="Schmidt S.A."/>
            <person name="Borneman A.R."/>
        </authorList>
    </citation>
    <scope>NUCLEOTIDE SEQUENCE [LARGE SCALE GENOMIC DNA]</scope>
    <source>
        <strain evidence="5">cv. Chardonnay</strain>
        <tissue evidence="4">Leaf</tissue>
    </source>
</reference>
<evidence type="ECO:0000256" key="1">
    <source>
        <dbReference type="PROSITE-ProRule" id="PRU00339"/>
    </source>
</evidence>
<dbReference type="InterPro" id="IPR003107">
    <property type="entry name" value="HAT"/>
</dbReference>
<name>A0A438HZY8_VITVI</name>
<organism evidence="4 5">
    <name type="scientific">Vitis vinifera</name>
    <name type="common">Grape</name>
    <dbReference type="NCBI Taxonomy" id="29760"/>
    <lineage>
        <taxon>Eukaryota</taxon>
        <taxon>Viridiplantae</taxon>
        <taxon>Streptophyta</taxon>
        <taxon>Embryophyta</taxon>
        <taxon>Tracheophyta</taxon>
        <taxon>Spermatophyta</taxon>
        <taxon>Magnoliopsida</taxon>
        <taxon>eudicotyledons</taxon>
        <taxon>Gunneridae</taxon>
        <taxon>Pentapetalae</taxon>
        <taxon>rosids</taxon>
        <taxon>Vitales</taxon>
        <taxon>Vitaceae</taxon>
        <taxon>Viteae</taxon>
        <taxon>Vitis</taxon>
    </lineage>
</organism>
<feature type="compositionally biased region" description="Polar residues" evidence="2">
    <location>
        <begin position="1"/>
        <end position="16"/>
    </location>
</feature>
<evidence type="ECO:0000256" key="2">
    <source>
        <dbReference type="SAM" id="MobiDB-lite"/>
    </source>
</evidence>
<comment type="caution">
    <text evidence="4">The sequence shown here is derived from an EMBL/GenBank/DDBJ whole genome shotgun (WGS) entry which is preliminary data.</text>
</comment>
<dbReference type="PROSITE" id="PS50005">
    <property type="entry name" value="TPR"/>
    <property type="match status" value="1"/>
</dbReference>
<dbReference type="InterPro" id="IPR011990">
    <property type="entry name" value="TPR-like_helical_dom_sf"/>
</dbReference>
<dbReference type="Gene3D" id="1.25.40.10">
    <property type="entry name" value="Tetratricopeptide repeat domain"/>
    <property type="match status" value="2"/>
</dbReference>
<dbReference type="SMART" id="SM00386">
    <property type="entry name" value="HAT"/>
    <property type="match status" value="3"/>
</dbReference>
<feature type="repeat" description="TPR" evidence="1">
    <location>
        <begin position="253"/>
        <end position="286"/>
    </location>
</feature>
<dbReference type="Pfam" id="PF25474">
    <property type="entry name" value="TPR_TmcB"/>
    <property type="match status" value="1"/>
</dbReference>
<evidence type="ECO:0000259" key="3">
    <source>
        <dbReference type="Pfam" id="PF25474"/>
    </source>
</evidence>
<feature type="region of interest" description="Disordered" evidence="2">
    <location>
        <begin position="60"/>
        <end position="89"/>
    </location>
</feature>
<sequence length="655" mass="73436">MLLRSSSTPVLGTTLLSPFSESPSRDSESSNHGNPTTKITFSHSGHLSFPLFSCNSSPLPHSFDQEPNSSINPKGFRRSRSEGNLEGLGHSSFDLEEFRRSESNTSKKYFDKTHKAMLETTPSFSIYNLTQGVEGEEGSQQEEIEGEVFVLERTTTIEESIRGTTSREFSFGRKTMGLIEEEEEEEDVNGFQKLGVEDGVEPVSPLMYLATGLGMDGAGFGGGRVDFAAADFDESGDVEEYYRRMVNEDPCNPLFLRNYAQLLQSKGDLQRAEEYYSRATLADPQDGEILMQYAKLIWDVHRDQARALSYFERAAKVTSDDSHVLAANASFLWDIEDEGEDDTAEQGLVEEGLSEFHNLDQEDENKPASPSLHPAAGLGIDVAACGSVGCVDFSSINASEISKVEEHYKKMVEENPCNPLFLRNYAQFLFQTKGELQQAEEYYSRAILADPGDGEIMSQYAKLAWELHHDRDKALSYFKQAVQATPGDRLDPCSQGSLLPTLEPTSQIHVLAAYARFLWETDEEEEENNASMQDHIQGGIRLGFLRVRDEVHYIQIGWAYMYDSHQGCYEPQPSMIWFLDVECQVRWFLGSYFLIGVMCAGGLDHKVTISATMMTHVMSPCCSRTADCTLILCRVSLQCNFKSAMKHLMKHTRTE</sequence>
<dbReference type="AlphaFoldDB" id="A0A438HZY8"/>
<dbReference type="InterPro" id="IPR019734">
    <property type="entry name" value="TPR_rpt"/>
</dbReference>
<feature type="compositionally biased region" description="Polar residues" evidence="2">
    <location>
        <begin position="60"/>
        <end position="72"/>
    </location>
</feature>
<keyword evidence="1" id="KW-0802">TPR repeat</keyword>
<dbReference type="PANTHER" id="PTHR26312:SF225">
    <property type="entry name" value="TPR REPEAT PROTEIN"/>
    <property type="match status" value="1"/>
</dbReference>
<accession>A0A438HZY8</accession>
<evidence type="ECO:0000313" key="4">
    <source>
        <dbReference type="EMBL" id="RVW90023.1"/>
    </source>
</evidence>
<proteinExistence type="predicted"/>
<dbReference type="Proteomes" id="UP000288805">
    <property type="component" value="Unassembled WGS sequence"/>
</dbReference>
<protein>
    <recommendedName>
        <fullName evidence="3">TmcB/TmcC TPR repeats domain-containing protein</fullName>
    </recommendedName>
</protein>
<dbReference type="EMBL" id="QGNW01000158">
    <property type="protein sequence ID" value="RVW90023.1"/>
    <property type="molecule type" value="Genomic_DNA"/>
</dbReference>
<dbReference type="PANTHER" id="PTHR26312">
    <property type="entry name" value="TETRATRICOPEPTIDE REPEAT PROTEIN 5"/>
    <property type="match status" value="1"/>
</dbReference>
<dbReference type="Pfam" id="PF13181">
    <property type="entry name" value="TPR_8"/>
    <property type="match status" value="1"/>
</dbReference>
<feature type="domain" description="TmcB/TmcC TPR repeats" evidence="3">
    <location>
        <begin position="400"/>
        <end position="447"/>
    </location>
</feature>
<dbReference type="SUPFAM" id="SSF48452">
    <property type="entry name" value="TPR-like"/>
    <property type="match status" value="1"/>
</dbReference>
<evidence type="ECO:0000313" key="5">
    <source>
        <dbReference type="Proteomes" id="UP000288805"/>
    </source>
</evidence>
<feature type="region of interest" description="Disordered" evidence="2">
    <location>
        <begin position="1"/>
        <end position="39"/>
    </location>
</feature>
<dbReference type="InterPro" id="IPR057352">
    <property type="entry name" value="TPR_TmcB/C"/>
</dbReference>